<dbReference type="EMBL" id="HBIP01027994">
    <property type="protein sequence ID" value="CAE0501858.1"/>
    <property type="molecule type" value="Transcribed_RNA"/>
</dbReference>
<dbReference type="AlphaFoldDB" id="A0A6S8MZE7"/>
<gene>
    <name evidence="2" type="ORF">DTER00134_LOCUS16931</name>
    <name evidence="3" type="ORF">DTER00134_LOCUS16932</name>
</gene>
<accession>A0A6S8MZE7</accession>
<feature type="region of interest" description="Disordered" evidence="1">
    <location>
        <begin position="58"/>
        <end position="88"/>
    </location>
</feature>
<evidence type="ECO:0000313" key="2">
    <source>
        <dbReference type="EMBL" id="CAE0501858.1"/>
    </source>
</evidence>
<evidence type="ECO:0000313" key="3">
    <source>
        <dbReference type="EMBL" id="CAE0501859.1"/>
    </source>
</evidence>
<feature type="compositionally biased region" description="Acidic residues" evidence="1">
    <location>
        <begin position="58"/>
        <end position="80"/>
    </location>
</feature>
<organism evidence="2">
    <name type="scientific">Dunaliella tertiolecta</name>
    <name type="common">Green alga</name>
    <dbReference type="NCBI Taxonomy" id="3047"/>
    <lineage>
        <taxon>Eukaryota</taxon>
        <taxon>Viridiplantae</taxon>
        <taxon>Chlorophyta</taxon>
        <taxon>core chlorophytes</taxon>
        <taxon>Chlorophyceae</taxon>
        <taxon>CS clade</taxon>
        <taxon>Chlamydomonadales</taxon>
        <taxon>Dunaliellaceae</taxon>
        <taxon>Dunaliella</taxon>
    </lineage>
</organism>
<evidence type="ECO:0000256" key="1">
    <source>
        <dbReference type="SAM" id="MobiDB-lite"/>
    </source>
</evidence>
<reference evidence="2" key="1">
    <citation type="submission" date="2021-01" db="EMBL/GenBank/DDBJ databases">
        <authorList>
            <person name="Corre E."/>
            <person name="Pelletier E."/>
            <person name="Niang G."/>
            <person name="Scheremetjew M."/>
            <person name="Finn R."/>
            <person name="Kale V."/>
            <person name="Holt S."/>
            <person name="Cochrane G."/>
            <person name="Meng A."/>
            <person name="Brown T."/>
            <person name="Cohen L."/>
        </authorList>
    </citation>
    <scope>NUCLEOTIDE SEQUENCE</scope>
    <source>
        <strain evidence="2">CCMP1320</strain>
    </source>
</reference>
<protein>
    <submittedName>
        <fullName evidence="2">Uncharacterized protein</fullName>
    </submittedName>
</protein>
<dbReference type="EMBL" id="HBIP01027995">
    <property type="protein sequence ID" value="CAE0501859.1"/>
    <property type="molecule type" value="Transcribed_RNA"/>
</dbReference>
<name>A0A6S8MZE7_DUNTE</name>
<sequence>MIEHAHSVMDEGPVEDVWEEIQHLHEHGDMLEEQTFEDTLWANICDRGDLLEHEYMDADDEDEDMDAEDEDEYMDTDEGGDSILPDPNSEDLVWETIGIQDDEEPAGGASPEVQYYIDHLDEEVYEGAGQSLRRRLITRVSEKVDNNSTDEHFENQLRREYAELIHFQKKTNLRIPTSLHMVRKILGVKDLWEVEFHLCPCEGHCWAPMPPKLWLPPGADGADGMEYVCPLCEGSRFVATTQPNERIKVMPRMVSHGVGHLPLLVATSIVLNVYFTSPIHHFVSCRNVFILGSVMGFFSQISRALNLQKSLVPTGMHPPLDPFGIPLNVLV</sequence>
<proteinExistence type="predicted"/>